<sequence length="92" mass="10559">MTSLCDLKIEIFESTSCSNVESERPFKLLVKNEVFTIDSEKLRKLSPIFAVMCFGRDFENGRELAREIVDEKSNDIAVFLKCLHNKENINGN</sequence>
<proteinExistence type="predicted"/>
<organism evidence="1 2">
    <name type="scientific">Panagrolaimus sp. JU765</name>
    <dbReference type="NCBI Taxonomy" id="591449"/>
    <lineage>
        <taxon>Eukaryota</taxon>
        <taxon>Metazoa</taxon>
        <taxon>Ecdysozoa</taxon>
        <taxon>Nematoda</taxon>
        <taxon>Chromadorea</taxon>
        <taxon>Rhabditida</taxon>
        <taxon>Tylenchina</taxon>
        <taxon>Panagrolaimomorpha</taxon>
        <taxon>Panagrolaimoidea</taxon>
        <taxon>Panagrolaimidae</taxon>
        <taxon>Panagrolaimus</taxon>
    </lineage>
</organism>
<evidence type="ECO:0000313" key="2">
    <source>
        <dbReference type="WBParaSite" id="JU765_v2.g9682.t1"/>
    </source>
</evidence>
<dbReference type="Proteomes" id="UP000887576">
    <property type="component" value="Unplaced"/>
</dbReference>
<evidence type="ECO:0000313" key="1">
    <source>
        <dbReference type="Proteomes" id="UP000887576"/>
    </source>
</evidence>
<name>A0AC34RT92_9BILA</name>
<protein>
    <submittedName>
        <fullName evidence="2">BTB domain-containing protein</fullName>
    </submittedName>
</protein>
<dbReference type="WBParaSite" id="JU765_v2.g9682.t1">
    <property type="protein sequence ID" value="JU765_v2.g9682.t1"/>
    <property type="gene ID" value="JU765_v2.g9682"/>
</dbReference>
<reference evidence="2" key="1">
    <citation type="submission" date="2022-11" db="UniProtKB">
        <authorList>
            <consortium name="WormBaseParasite"/>
        </authorList>
    </citation>
    <scope>IDENTIFICATION</scope>
</reference>
<accession>A0AC34RT92</accession>